<dbReference type="EMBL" id="CAJOBP010083248">
    <property type="protein sequence ID" value="CAF4922018.1"/>
    <property type="molecule type" value="Genomic_DNA"/>
</dbReference>
<keyword evidence="2" id="KW-1185">Reference proteome</keyword>
<protein>
    <submittedName>
        <fullName evidence="1">Uncharacterized protein</fullName>
    </submittedName>
</protein>
<evidence type="ECO:0000313" key="1">
    <source>
        <dbReference type="EMBL" id="CAF4922018.1"/>
    </source>
</evidence>
<feature type="non-terminal residue" evidence="1">
    <location>
        <position position="1"/>
    </location>
</feature>
<proteinExistence type="predicted"/>
<comment type="caution">
    <text evidence="1">The sequence shown here is derived from an EMBL/GenBank/DDBJ whole genome shotgun (WGS) entry which is preliminary data.</text>
</comment>
<evidence type="ECO:0000313" key="2">
    <source>
        <dbReference type="Proteomes" id="UP000663873"/>
    </source>
</evidence>
<accession>A0A821WB70</accession>
<reference evidence="1" key="1">
    <citation type="submission" date="2021-02" db="EMBL/GenBank/DDBJ databases">
        <authorList>
            <person name="Nowell W R."/>
        </authorList>
    </citation>
    <scope>NUCLEOTIDE SEQUENCE</scope>
</reference>
<sequence>KGHAKANITTDTKEESTLDLEQMDSAYLNVHWM</sequence>
<gene>
    <name evidence="1" type="ORF">UJA718_LOCUS46471</name>
</gene>
<organism evidence="1 2">
    <name type="scientific">Rotaria socialis</name>
    <dbReference type="NCBI Taxonomy" id="392032"/>
    <lineage>
        <taxon>Eukaryota</taxon>
        <taxon>Metazoa</taxon>
        <taxon>Spiralia</taxon>
        <taxon>Gnathifera</taxon>
        <taxon>Rotifera</taxon>
        <taxon>Eurotatoria</taxon>
        <taxon>Bdelloidea</taxon>
        <taxon>Philodinida</taxon>
        <taxon>Philodinidae</taxon>
        <taxon>Rotaria</taxon>
    </lineage>
</organism>
<dbReference type="AlphaFoldDB" id="A0A821WB70"/>
<dbReference type="Proteomes" id="UP000663873">
    <property type="component" value="Unassembled WGS sequence"/>
</dbReference>
<name>A0A821WB70_9BILA</name>